<accession>A0ABN0WVQ6</accession>
<evidence type="ECO:0000313" key="2">
    <source>
        <dbReference type="Proteomes" id="UP001500782"/>
    </source>
</evidence>
<protein>
    <recommendedName>
        <fullName evidence="3">DUF1798 family protein</fullName>
    </recommendedName>
</protein>
<organism evidence="1 2">
    <name type="scientific">Bacillus carboniphilus</name>
    <dbReference type="NCBI Taxonomy" id="86663"/>
    <lineage>
        <taxon>Bacteria</taxon>
        <taxon>Bacillati</taxon>
        <taxon>Bacillota</taxon>
        <taxon>Bacilli</taxon>
        <taxon>Bacillales</taxon>
        <taxon>Bacillaceae</taxon>
        <taxon>Bacillus</taxon>
    </lineage>
</organism>
<keyword evidence="2" id="KW-1185">Reference proteome</keyword>
<proteinExistence type="predicted"/>
<comment type="caution">
    <text evidence="1">The sequence shown here is derived from an EMBL/GenBank/DDBJ whole genome shotgun (WGS) entry which is preliminary data.</text>
</comment>
<reference evidence="1 2" key="1">
    <citation type="journal article" date="2019" name="Int. J. Syst. Evol. Microbiol.">
        <title>The Global Catalogue of Microorganisms (GCM) 10K type strain sequencing project: providing services to taxonomists for standard genome sequencing and annotation.</title>
        <authorList>
            <consortium name="The Broad Institute Genomics Platform"/>
            <consortium name="The Broad Institute Genome Sequencing Center for Infectious Disease"/>
            <person name="Wu L."/>
            <person name="Ma J."/>
        </authorList>
    </citation>
    <scope>NUCLEOTIDE SEQUENCE [LARGE SCALE GENOMIC DNA]</scope>
    <source>
        <strain evidence="1 2">JCM 9731</strain>
    </source>
</reference>
<gene>
    <name evidence="1" type="ORF">GCM10008967_42870</name>
</gene>
<dbReference type="RefSeq" id="WP_343804044.1">
    <property type="nucleotide sequence ID" value="NZ_BAAADJ010000064.1"/>
</dbReference>
<dbReference type="EMBL" id="BAAADJ010000064">
    <property type="protein sequence ID" value="GAA0347970.1"/>
    <property type="molecule type" value="Genomic_DNA"/>
</dbReference>
<sequence>MEQKLLKLTDELIQNTETIKATFAEVKQANEKRDFYKEVKPFADQVKILLDEWEPLAIKWLKEHSVKNVHPQQIAHTTENLDMISIQCFFPETSLKRFRHYAESVEYVLKSLQKAIKDLNES</sequence>
<dbReference type="Gene3D" id="1.20.120.440">
    <property type="entry name" value="YppE-like"/>
    <property type="match status" value="1"/>
</dbReference>
<dbReference type="SUPFAM" id="SSF140415">
    <property type="entry name" value="YppE-like"/>
    <property type="match status" value="1"/>
</dbReference>
<dbReference type="Pfam" id="PF08807">
    <property type="entry name" value="DUF1798"/>
    <property type="match status" value="1"/>
</dbReference>
<evidence type="ECO:0008006" key="3">
    <source>
        <dbReference type="Google" id="ProtNLM"/>
    </source>
</evidence>
<dbReference type="InterPro" id="IPR023351">
    <property type="entry name" value="YppE-like_sf"/>
</dbReference>
<evidence type="ECO:0000313" key="1">
    <source>
        <dbReference type="EMBL" id="GAA0347970.1"/>
    </source>
</evidence>
<name>A0ABN0WVQ6_9BACI</name>
<dbReference type="Proteomes" id="UP001500782">
    <property type="component" value="Unassembled WGS sequence"/>
</dbReference>
<dbReference type="InterPro" id="IPR014913">
    <property type="entry name" value="YppE-like"/>
</dbReference>